<dbReference type="HOGENOM" id="CLU_2793867_0_0_1"/>
<dbReference type="AlphaFoldDB" id="H1VX86"/>
<dbReference type="Proteomes" id="UP000007174">
    <property type="component" value="Unassembled WGS sequence"/>
</dbReference>
<name>H1VX86_COLHI</name>
<evidence type="ECO:0000313" key="1">
    <source>
        <dbReference type="EMBL" id="CCF44848.1"/>
    </source>
</evidence>
<reference evidence="2" key="1">
    <citation type="journal article" date="2012" name="Nat. Genet.">
        <title>Lifestyle transitions in plant pathogenic Colletotrichum fungi deciphered by genome and transcriptome analyses.</title>
        <authorList>
            <person name="O'Connell R.J."/>
            <person name="Thon M.R."/>
            <person name="Hacquard S."/>
            <person name="Amyotte S.G."/>
            <person name="Kleemann J."/>
            <person name="Torres M.F."/>
            <person name="Damm U."/>
            <person name="Buiate E.A."/>
            <person name="Epstein L."/>
            <person name="Alkan N."/>
            <person name="Altmueller J."/>
            <person name="Alvarado-Balderrama L."/>
            <person name="Bauser C.A."/>
            <person name="Becker C."/>
            <person name="Birren B.W."/>
            <person name="Chen Z."/>
            <person name="Choi J."/>
            <person name="Crouch J.A."/>
            <person name="Duvick J.P."/>
            <person name="Farman M.A."/>
            <person name="Gan P."/>
            <person name="Heiman D."/>
            <person name="Henrissat B."/>
            <person name="Howard R.J."/>
            <person name="Kabbage M."/>
            <person name="Koch C."/>
            <person name="Kracher B."/>
            <person name="Kubo Y."/>
            <person name="Law A.D."/>
            <person name="Lebrun M.-H."/>
            <person name="Lee Y.-H."/>
            <person name="Miyara I."/>
            <person name="Moore N."/>
            <person name="Neumann U."/>
            <person name="Nordstroem K."/>
            <person name="Panaccione D.G."/>
            <person name="Panstruga R."/>
            <person name="Place M."/>
            <person name="Proctor R.H."/>
            <person name="Prusky D."/>
            <person name="Rech G."/>
            <person name="Reinhardt R."/>
            <person name="Rollins J.A."/>
            <person name="Rounsley S."/>
            <person name="Schardl C.L."/>
            <person name="Schwartz D.C."/>
            <person name="Shenoy N."/>
            <person name="Shirasu K."/>
            <person name="Sikhakolli U.R."/>
            <person name="Stueber K."/>
            <person name="Sukno S.A."/>
            <person name="Sweigard J.A."/>
            <person name="Takano Y."/>
            <person name="Takahara H."/>
            <person name="Trail F."/>
            <person name="van der Does H.C."/>
            <person name="Voll L.M."/>
            <person name="Will I."/>
            <person name="Young S."/>
            <person name="Zeng Q."/>
            <person name="Zhang J."/>
            <person name="Zhou S."/>
            <person name="Dickman M.B."/>
            <person name="Schulze-Lefert P."/>
            <person name="Ver Loren van Themaat E."/>
            <person name="Ma L.-J."/>
            <person name="Vaillancourt L.J."/>
        </authorList>
    </citation>
    <scope>NUCLEOTIDE SEQUENCE [LARGE SCALE GENOMIC DNA]</scope>
    <source>
        <strain evidence="2">IMI 349063</strain>
    </source>
</reference>
<gene>
    <name evidence="1" type="ORF">CH063_14117</name>
</gene>
<protein>
    <submittedName>
        <fullName evidence="1">Uncharacterized protein</fullName>
    </submittedName>
</protein>
<accession>H1VX86</accession>
<proteinExistence type="predicted"/>
<dbReference type="EMBL" id="CACQ02007227">
    <property type="protein sequence ID" value="CCF44848.1"/>
    <property type="molecule type" value="Genomic_DNA"/>
</dbReference>
<organism evidence="1 2">
    <name type="scientific">Colletotrichum higginsianum (strain IMI 349063)</name>
    <name type="common">Crucifer anthracnose fungus</name>
    <dbReference type="NCBI Taxonomy" id="759273"/>
    <lineage>
        <taxon>Eukaryota</taxon>
        <taxon>Fungi</taxon>
        <taxon>Dikarya</taxon>
        <taxon>Ascomycota</taxon>
        <taxon>Pezizomycotina</taxon>
        <taxon>Sordariomycetes</taxon>
        <taxon>Hypocreomycetidae</taxon>
        <taxon>Glomerellales</taxon>
        <taxon>Glomerellaceae</taxon>
        <taxon>Colletotrichum</taxon>
        <taxon>Colletotrichum destructivum species complex</taxon>
    </lineage>
</organism>
<sequence length="68" mass="8023">MSKLRTPVAWSMRMARSPFLLPFMMNFSMVPRVTWKGSGNWARRSTKPRSTVSYTWDSCWKSLVRMTC</sequence>
<evidence type="ECO:0000313" key="2">
    <source>
        <dbReference type="Proteomes" id="UP000007174"/>
    </source>
</evidence>